<keyword evidence="2" id="KW-1185">Reference proteome</keyword>
<evidence type="ECO:0000313" key="2">
    <source>
        <dbReference type="Proteomes" id="UP001396898"/>
    </source>
</evidence>
<comment type="caution">
    <text evidence="1">The sequence shown here is derived from an EMBL/GenBank/DDBJ whole genome shotgun (WGS) entry which is preliminary data.</text>
</comment>
<organism evidence="1 2">
    <name type="scientific">Apiospora marii</name>
    <dbReference type="NCBI Taxonomy" id="335849"/>
    <lineage>
        <taxon>Eukaryota</taxon>
        <taxon>Fungi</taxon>
        <taxon>Dikarya</taxon>
        <taxon>Ascomycota</taxon>
        <taxon>Pezizomycotina</taxon>
        <taxon>Sordariomycetes</taxon>
        <taxon>Xylariomycetidae</taxon>
        <taxon>Amphisphaeriales</taxon>
        <taxon>Apiosporaceae</taxon>
        <taxon>Apiospora</taxon>
    </lineage>
</organism>
<accession>A0ABR1SU40</accession>
<dbReference type="EMBL" id="JAQQWI010000002">
    <property type="protein sequence ID" value="KAK8037845.1"/>
    <property type="molecule type" value="Genomic_DNA"/>
</dbReference>
<protein>
    <submittedName>
        <fullName evidence="1">Uncharacterized protein</fullName>
    </submittedName>
</protein>
<name>A0ABR1SU40_9PEZI</name>
<dbReference type="Proteomes" id="UP001396898">
    <property type="component" value="Unassembled WGS sequence"/>
</dbReference>
<evidence type="ECO:0000313" key="1">
    <source>
        <dbReference type="EMBL" id="KAK8037845.1"/>
    </source>
</evidence>
<reference evidence="1 2" key="1">
    <citation type="submission" date="2023-01" db="EMBL/GenBank/DDBJ databases">
        <title>Analysis of 21 Apiospora genomes using comparative genomics revels a genus with tremendous synthesis potential of carbohydrate active enzymes and secondary metabolites.</title>
        <authorList>
            <person name="Sorensen T."/>
        </authorList>
    </citation>
    <scope>NUCLEOTIDE SEQUENCE [LARGE SCALE GENOMIC DNA]</scope>
    <source>
        <strain evidence="1 2">CBS 20057</strain>
    </source>
</reference>
<gene>
    <name evidence="1" type="ORF">PG991_001191</name>
</gene>
<sequence length="146" mass="15383">MCSVGRNHLKVALAVDLAVPEPTARAARRRVPAETRAAQLLKHLPARRPVARRVAAIFQLIVAQRVAGAVPRGAAPVLVAEVWQEDSALGGGPGALVARAVGLVDLVVAVGVGRDLGREAGRLRRQAEAEGRETIRLCMLGIAKSR</sequence>
<proteinExistence type="predicted"/>